<keyword evidence="2" id="KW-0812">Transmembrane</keyword>
<keyword evidence="2" id="KW-0472">Membrane</keyword>
<accession>A0A8J3W901</accession>
<evidence type="ECO:0000256" key="1">
    <source>
        <dbReference type="SAM" id="MobiDB-lite"/>
    </source>
</evidence>
<organism evidence="3 4">
    <name type="scientific">Planobispora longispora</name>
    <dbReference type="NCBI Taxonomy" id="28887"/>
    <lineage>
        <taxon>Bacteria</taxon>
        <taxon>Bacillati</taxon>
        <taxon>Actinomycetota</taxon>
        <taxon>Actinomycetes</taxon>
        <taxon>Streptosporangiales</taxon>
        <taxon>Streptosporangiaceae</taxon>
        <taxon>Planobispora</taxon>
    </lineage>
</organism>
<proteinExistence type="predicted"/>
<evidence type="ECO:0000313" key="3">
    <source>
        <dbReference type="EMBL" id="GIH79366.1"/>
    </source>
</evidence>
<evidence type="ECO:0000256" key="2">
    <source>
        <dbReference type="SAM" id="Phobius"/>
    </source>
</evidence>
<feature type="compositionally biased region" description="Low complexity" evidence="1">
    <location>
        <begin position="70"/>
        <end position="107"/>
    </location>
</feature>
<keyword evidence="4" id="KW-1185">Reference proteome</keyword>
<dbReference type="AlphaFoldDB" id="A0A8J3W901"/>
<reference evidence="3 4" key="1">
    <citation type="submission" date="2021-01" db="EMBL/GenBank/DDBJ databases">
        <title>Whole genome shotgun sequence of Planobispora longispora NBRC 13918.</title>
        <authorList>
            <person name="Komaki H."/>
            <person name="Tamura T."/>
        </authorList>
    </citation>
    <scope>NUCLEOTIDE SEQUENCE [LARGE SCALE GENOMIC DNA]</scope>
    <source>
        <strain evidence="3 4">NBRC 13918</strain>
    </source>
</reference>
<dbReference type="EMBL" id="BOOH01000048">
    <property type="protein sequence ID" value="GIH79366.1"/>
    <property type="molecule type" value="Genomic_DNA"/>
</dbReference>
<dbReference type="RefSeq" id="WP_203893833.1">
    <property type="nucleotide sequence ID" value="NZ_BOOH01000048.1"/>
</dbReference>
<dbReference type="Proteomes" id="UP000616724">
    <property type="component" value="Unassembled WGS sequence"/>
</dbReference>
<evidence type="ECO:0000313" key="4">
    <source>
        <dbReference type="Proteomes" id="UP000616724"/>
    </source>
</evidence>
<comment type="caution">
    <text evidence="3">The sequence shown here is derived from an EMBL/GenBank/DDBJ whole genome shotgun (WGS) entry which is preliminary data.</text>
</comment>
<sequence length="291" mass="30220">MTGTPPRTPPAPAAGAPLKRSFIGDLRMKVIYRILAVAVALVVAAAAVVAGLVWSGSAEQPGEERPGQIAAPSTAAPSSGPASSAATTTAAASPTAASPTPESSPTPDGSAVKAALADPRVPELPADKRLGRLPGKAYSTKSRVRDEKSGVSLIRFGKPWKPYGASPFATRQVLPAARGAGHRAMLVSCPVPTLVQATPKDTALLAARWTLNHHPEGGRISWVASQPTEDGWLLAYKVVYKVKGKTRSSMAAVALTEVSGKKPALVFMTIPDSQRARWRDINTAMASISPI</sequence>
<name>A0A8J3W901_9ACTN</name>
<protein>
    <submittedName>
        <fullName evidence="3">Uncharacterized protein</fullName>
    </submittedName>
</protein>
<keyword evidence="2" id="KW-1133">Transmembrane helix</keyword>
<gene>
    <name evidence="3" type="ORF">Plo01_57950</name>
</gene>
<feature type="transmembrane region" description="Helical" evidence="2">
    <location>
        <begin position="30"/>
        <end position="54"/>
    </location>
</feature>
<feature type="region of interest" description="Disordered" evidence="1">
    <location>
        <begin position="58"/>
        <end position="144"/>
    </location>
</feature>